<accession>A0A7T5VEX2</accession>
<protein>
    <submittedName>
        <fullName evidence="1">Zinc ribbon domain-containing protein</fullName>
    </submittedName>
</protein>
<sequence length="219" mass="24886">MLSMLMKYSQEKHCCPHCSQDLSLCHAPPVHVGDGLGWGSEYLFICLNDSCPMFVKGWDFIADQYGRVGSYRYMELPNSKEQFSMMVITKDAFTGSIVDLEAIKRQDERYQRQQEAIAALDTCVAKKDPAPVLTILLDDSVRIDERKRAIPMLTAINDTCCIEPLRNHVFKDPHLQHEVNLALGQILACHYLKECPHCSELIKARAIVCKHCQREVTAD</sequence>
<dbReference type="KEGG" id="dog:HP555_11825"/>
<keyword evidence="2" id="KW-1185">Reference proteome</keyword>
<proteinExistence type="predicted"/>
<gene>
    <name evidence="1" type="ORF">HP555_11825</name>
</gene>
<dbReference type="EMBL" id="CP054140">
    <property type="protein sequence ID" value="QQG66504.1"/>
    <property type="molecule type" value="Genomic_DNA"/>
</dbReference>
<dbReference type="Proteomes" id="UP000596092">
    <property type="component" value="Chromosome"/>
</dbReference>
<evidence type="ECO:0000313" key="1">
    <source>
        <dbReference type="EMBL" id="QQG66504.1"/>
    </source>
</evidence>
<dbReference type="AlphaFoldDB" id="A0A7T5VEX2"/>
<evidence type="ECO:0000313" key="2">
    <source>
        <dbReference type="Proteomes" id="UP000596092"/>
    </source>
</evidence>
<name>A0A7T5VEX2_9BACT</name>
<reference evidence="1 2" key="1">
    <citation type="submission" date="2020-05" db="EMBL/GenBank/DDBJ databases">
        <title>Complete genome of Desulfobulbus oligotrophicus.</title>
        <authorList>
            <person name="Podar M."/>
        </authorList>
    </citation>
    <scope>NUCLEOTIDE SEQUENCE [LARGE SCALE GENOMIC DNA]</scope>
    <source>
        <strain evidence="1 2">Prop6</strain>
    </source>
</reference>
<organism evidence="1 2">
    <name type="scientific">Desulfobulbus oligotrophicus</name>
    <dbReference type="NCBI Taxonomy" id="1909699"/>
    <lineage>
        <taxon>Bacteria</taxon>
        <taxon>Pseudomonadati</taxon>
        <taxon>Thermodesulfobacteriota</taxon>
        <taxon>Desulfobulbia</taxon>
        <taxon>Desulfobulbales</taxon>
        <taxon>Desulfobulbaceae</taxon>
        <taxon>Desulfobulbus</taxon>
    </lineage>
</organism>